<keyword evidence="4" id="KW-1185">Reference proteome</keyword>
<dbReference type="Proteomes" id="UP001445335">
    <property type="component" value="Unassembled WGS sequence"/>
</dbReference>
<proteinExistence type="predicted"/>
<evidence type="ECO:0000313" key="3">
    <source>
        <dbReference type="EMBL" id="KAK9822182.1"/>
    </source>
</evidence>
<dbReference type="PANTHER" id="PTHR45614:SF25">
    <property type="entry name" value="MYB PROTEIN"/>
    <property type="match status" value="1"/>
</dbReference>
<comment type="caution">
    <text evidence="3">The sequence shown here is derived from an EMBL/GenBank/DDBJ whole genome shotgun (WGS) entry which is preliminary data.</text>
</comment>
<dbReference type="Pfam" id="PF13921">
    <property type="entry name" value="Myb_DNA-bind_6"/>
    <property type="match status" value="1"/>
</dbReference>
<dbReference type="AlphaFoldDB" id="A0AAW1QLU6"/>
<dbReference type="GO" id="GO:0005634">
    <property type="term" value="C:nucleus"/>
    <property type="evidence" value="ECO:0007669"/>
    <property type="project" value="TreeGrafter"/>
</dbReference>
<dbReference type="PROSITE" id="PS51294">
    <property type="entry name" value="HTH_MYB"/>
    <property type="match status" value="1"/>
</dbReference>
<feature type="domain" description="Myb-like" evidence="1">
    <location>
        <begin position="8"/>
        <end position="60"/>
    </location>
</feature>
<dbReference type="Gene3D" id="1.10.10.60">
    <property type="entry name" value="Homeodomain-like"/>
    <property type="match status" value="1"/>
</dbReference>
<evidence type="ECO:0000259" key="2">
    <source>
        <dbReference type="PROSITE" id="PS51294"/>
    </source>
</evidence>
<organism evidence="3 4">
    <name type="scientific">Elliptochloris bilobata</name>
    <dbReference type="NCBI Taxonomy" id="381761"/>
    <lineage>
        <taxon>Eukaryota</taxon>
        <taxon>Viridiplantae</taxon>
        <taxon>Chlorophyta</taxon>
        <taxon>core chlorophytes</taxon>
        <taxon>Trebouxiophyceae</taxon>
        <taxon>Trebouxiophyceae incertae sedis</taxon>
        <taxon>Elliptochloris clade</taxon>
        <taxon>Elliptochloris</taxon>
    </lineage>
</organism>
<sequence>MPAEANIGSWRPEEDRRLCEILQALGGAKKQPGFSWSDVARTLGGRRTGKSCRLRWYNQLSPEIKKDAFTSEEDAMILKVR</sequence>
<dbReference type="InterPro" id="IPR009057">
    <property type="entry name" value="Homeodomain-like_sf"/>
</dbReference>
<dbReference type="SUPFAM" id="SSF46689">
    <property type="entry name" value="Homeodomain-like"/>
    <property type="match status" value="1"/>
</dbReference>
<dbReference type="GO" id="GO:0000978">
    <property type="term" value="F:RNA polymerase II cis-regulatory region sequence-specific DNA binding"/>
    <property type="evidence" value="ECO:0007669"/>
    <property type="project" value="TreeGrafter"/>
</dbReference>
<dbReference type="PROSITE" id="PS50090">
    <property type="entry name" value="MYB_LIKE"/>
    <property type="match status" value="1"/>
</dbReference>
<gene>
    <name evidence="3" type="ORF">WJX81_007391</name>
</gene>
<dbReference type="InterPro" id="IPR001005">
    <property type="entry name" value="SANT/Myb"/>
</dbReference>
<dbReference type="PANTHER" id="PTHR45614">
    <property type="entry name" value="MYB PROTEIN-RELATED"/>
    <property type="match status" value="1"/>
</dbReference>
<dbReference type="CDD" id="cd00167">
    <property type="entry name" value="SANT"/>
    <property type="match status" value="1"/>
</dbReference>
<evidence type="ECO:0000259" key="1">
    <source>
        <dbReference type="PROSITE" id="PS50090"/>
    </source>
</evidence>
<name>A0AAW1QLU6_9CHLO</name>
<dbReference type="GO" id="GO:0000981">
    <property type="term" value="F:DNA-binding transcription factor activity, RNA polymerase II-specific"/>
    <property type="evidence" value="ECO:0007669"/>
    <property type="project" value="TreeGrafter"/>
</dbReference>
<dbReference type="InterPro" id="IPR050560">
    <property type="entry name" value="MYB_TF"/>
</dbReference>
<dbReference type="EMBL" id="JALJOU010000091">
    <property type="protein sequence ID" value="KAK9822182.1"/>
    <property type="molecule type" value="Genomic_DNA"/>
</dbReference>
<feature type="domain" description="HTH myb-type" evidence="2">
    <location>
        <begin position="1"/>
        <end position="64"/>
    </location>
</feature>
<protein>
    <submittedName>
        <fullName evidence="3">Uncharacterized protein</fullName>
    </submittedName>
</protein>
<accession>A0AAW1QLU6</accession>
<dbReference type="InterPro" id="IPR017930">
    <property type="entry name" value="Myb_dom"/>
</dbReference>
<feature type="non-terminal residue" evidence="3">
    <location>
        <position position="81"/>
    </location>
</feature>
<reference evidence="3 4" key="1">
    <citation type="journal article" date="2024" name="Nat. Commun.">
        <title>Phylogenomics reveals the evolutionary origins of lichenization in chlorophyte algae.</title>
        <authorList>
            <person name="Puginier C."/>
            <person name="Libourel C."/>
            <person name="Otte J."/>
            <person name="Skaloud P."/>
            <person name="Haon M."/>
            <person name="Grisel S."/>
            <person name="Petersen M."/>
            <person name="Berrin J.G."/>
            <person name="Delaux P.M."/>
            <person name="Dal Grande F."/>
            <person name="Keller J."/>
        </authorList>
    </citation>
    <scope>NUCLEOTIDE SEQUENCE [LARGE SCALE GENOMIC DNA]</scope>
    <source>
        <strain evidence="3 4">SAG 245.80</strain>
    </source>
</reference>
<dbReference type="SMART" id="SM00717">
    <property type="entry name" value="SANT"/>
    <property type="match status" value="1"/>
</dbReference>
<evidence type="ECO:0000313" key="4">
    <source>
        <dbReference type="Proteomes" id="UP001445335"/>
    </source>
</evidence>